<dbReference type="RefSeq" id="WP_186446529.1">
    <property type="nucleotide sequence ID" value="NZ_VIVN01000009.1"/>
</dbReference>
<keyword evidence="2" id="KW-1185">Reference proteome</keyword>
<proteinExistence type="predicted"/>
<evidence type="ECO:0000313" key="2">
    <source>
        <dbReference type="Proteomes" id="UP000319671"/>
    </source>
</evidence>
<name>A0A561D593_9BACI</name>
<reference evidence="1 2" key="1">
    <citation type="submission" date="2019-06" db="EMBL/GenBank/DDBJ databases">
        <title>Sorghum-associated microbial communities from plants grown in Nebraska, USA.</title>
        <authorList>
            <person name="Schachtman D."/>
        </authorList>
    </citation>
    <scope>NUCLEOTIDE SEQUENCE [LARGE SCALE GENOMIC DNA]</scope>
    <source>
        <strain evidence="1 2">2482</strain>
    </source>
</reference>
<protein>
    <submittedName>
        <fullName evidence="1">Uncharacterized protein</fullName>
    </submittedName>
</protein>
<dbReference type="AlphaFoldDB" id="A0A561D593"/>
<accession>A0A561D593</accession>
<dbReference type="Proteomes" id="UP000319671">
    <property type="component" value="Unassembled WGS sequence"/>
</dbReference>
<sequence length="57" mass="6275">MSDFNPGSNVTAHFIDGTAVEFKLISLHVTYFVGINSFGHTVLVPFDNVKYLESNAL</sequence>
<gene>
    <name evidence="1" type="ORF">FB550_10997</name>
</gene>
<comment type="caution">
    <text evidence="1">The sequence shown here is derived from an EMBL/GenBank/DDBJ whole genome shotgun (WGS) entry which is preliminary data.</text>
</comment>
<dbReference type="EMBL" id="VIVN01000009">
    <property type="protein sequence ID" value="TWD98591.1"/>
    <property type="molecule type" value="Genomic_DNA"/>
</dbReference>
<organism evidence="1 2">
    <name type="scientific">Neobacillus bataviensis</name>
    <dbReference type="NCBI Taxonomy" id="220685"/>
    <lineage>
        <taxon>Bacteria</taxon>
        <taxon>Bacillati</taxon>
        <taxon>Bacillota</taxon>
        <taxon>Bacilli</taxon>
        <taxon>Bacillales</taxon>
        <taxon>Bacillaceae</taxon>
        <taxon>Neobacillus</taxon>
    </lineage>
</organism>
<evidence type="ECO:0000313" key="1">
    <source>
        <dbReference type="EMBL" id="TWD98591.1"/>
    </source>
</evidence>